<organism evidence="2 3">
    <name type="scientific">Pocillopora damicornis</name>
    <name type="common">Cauliflower coral</name>
    <name type="synonym">Millepora damicornis</name>
    <dbReference type="NCBI Taxonomy" id="46731"/>
    <lineage>
        <taxon>Eukaryota</taxon>
        <taxon>Metazoa</taxon>
        <taxon>Cnidaria</taxon>
        <taxon>Anthozoa</taxon>
        <taxon>Hexacorallia</taxon>
        <taxon>Scleractinia</taxon>
        <taxon>Astrocoeniina</taxon>
        <taxon>Pocilloporidae</taxon>
        <taxon>Pocillopora</taxon>
    </lineage>
</organism>
<dbReference type="Proteomes" id="UP000275408">
    <property type="component" value="Unassembled WGS sequence"/>
</dbReference>
<evidence type="ECO:0000256" key="1">
    <source>
        <dbReference type="SAM" id="MobiDB-lite"/>
    </source>
</evidence>
<comment type="caution">
    <text evidence="2">The sequence shown here is derived from an EMBL/GenBank/DDBJ whole genome shotgun (WGS) entry which is preliminary data.</text>
</comment>
<evidence type="ECO:0000313" key="2">
    <source>
        <dbReference type="EMBL" id="RMX39319.1"/>
    </source>
</evidence>
<feature type="region of interest" description="Disordered" evidence="1">
    <location>
        <begin position="79"/>
        <end position="108"/>
    </location>
</feature>
<proteinExistence type="predicted"/>
<feature type="compositionally biased region" description="Basic and acidic residues" evidence="1">
    <location>
        <begin position="23"/>
        <end position="35"/>
    </location>
</feature>
<sequence length="121" mass="13994">MEDQIVTNQLSIQEIAVTGKSCEEHQVDDAQRDDNIPLGTSPSRKPLGNEQRVSQAAEVPWSRSDFIRIYNECSELESPLKGTPWEDAGWNPIASRRNRKPRRKKSEQEEEYIAFWLKFFG</sequence>
<feature type="region of interest" description="Disordered" evidence="1">
    <location>
        <begin position="23"/>
        <end position="56"/>
    </location>
</feature>
<keyword evidence="3" id="KW-1185">Reference proteome</keyword>
<evidence type="ECO:0000313" key="3">
    <source>
        <dbReference type="Proteomes" id="UP000275408"/>
    </source>
</evidence>
<gene>
    <name evidence="2" type="ORF">pdam_00017876</name>
</gene>
<reference evidence="2 3" key="1">
    <citation type="journal article" date="2018" name="Sci. Rep.">
        <title>Comparative analysis of the Pocillopora damicornis genome highlights role of immune system in coral evolution.</title>
        <authorList>
            <person name="Cunning R."/>
            <person name="Bay R.A."/>
            <person name="Gillette P."/>
            <person name="Baker A.C."/>
            <person name="Traylor-Knowles N."/>
        </authorList>
    </citation>
    <scope>NUCLEOTIDE SEQUENCE [LARGE SCALE GENOMIC DNA]</scope>
    <source>
        <strain evidence="2">RSMAS</strain>
        <tissue evidence="2">Whole animal</tissue>
    </source>
</reference>
<protein>
    <submittedName>
        <fullName evidence="2">Uncharacterized protein</fullName>
    </submittedName>
</protein>
<dbReference type="AlphaFoldDB" id="A0A3M6TDF1"/>
<feature type="compositionally biased region" description="Basic residues" evidence="1">
    <location>
        <begin position="96"/>
        <end position="105"/>
    </location>
</feature>
<dbReference type="EMBL" id="RCHS01003836">
    <property type="protein sequence ID" value="RMX39319.1"/>
    <property type="molecule type" value="Genomic_DNA"/>
</dbReference>
<name>A0A3M6TDF1_POCDA</name>
<accession>A0A3M6TDF1</accession>